<dbReference type="OrthoDB" id="694516at2759"/>
<dbReference type="InterPro" id="IPR016197">
    <property type="entry name" value="Chromo-like_dom_sf"/>
</dbReference>
<keyword evidence="4" id="KW-1185">Reference proteome</keyword>
<gene>
    <name evidence="3" type="ORF">CCAM_LOCUS29942</name>
</gene>
<dbReference type="AlphaFoldDB" id="A0A484MJF7"/>
<dbReference type="EMBL" id="OOIL02003480">
    <property type="protein sequence ID" value="VFQ88166.1"/>
    <property type="molecule type" value="Genomic_DNA"/>
</dbReference>
<name>A0A484MJF7_9ASTE</name>
<feature type="domain" description="Tf2-1-like SH3-like" evidence="2">
    <location>
        <begin position="480"/>
        <end position="544"/>
    </location>
</feature>
<dbReference type="PANTHER" id="PTHR46148:SF52">
    <property type="entry name" value="OS04G0603800 PROTEIN"/>
    <property type="match status" value="1"/>
</dbReference>
<dbReference type="PANTHER" id="PTHR46148">
    <property type="entry name" value="CHROMO DOMAIN-CONTAINING PROTEIN"/>
    <property type="match status" value="1"/>
</dbReference>
<dbReference type="Pfam" id="PF24626">
    <property type="entry name" value="SH3_Tf2-1"/>
    <property type="match status" value="1"/>
</dbReference>
<reference evidence="3 4" key="1">
    <citation type="submission" date="2018-04" db="EMBL/GenBank/DDBJ databases">
        <authorList>
            <person name="Vogel A."/>
        </authorList>
    </citation>
    <scope>NUCLEOTIDE SEQUENCE [LARGE SCALE GENOMIC DNA]</scope>
</reference>
<dbReference type="InterPro" id="IPR056924">
    <property type="entry name" value="SH3_Tf2-1"/>
</dbReference>
<protein>
    <recommendedName>
        <fullName evidence="2">Tf2-1-like SH3-like domain-containing protein</fullName>
    </recommendedName>
</protein>
<sequence length="620" mass="70334">MTSEAITMADFREFQQQIDRQIHAHTTSMQSLHQHTDHLQQRFDEFLCRMDKAPPHVGSGFRPPHGSGQDSIPVMSKLKLEIPKTDGSDPLGWLFKAHEYFVFYAVPDEARLPAISMMLEGPALDWFRWRHRNGLLTSWADFVNQFKLRFDPLSYVDYFALLSKIQQTGSPVNLRSNLRHGQLPFPSGQPNFFHPRPHRRYYPRPAQNSLCPHPNLRLGYPCAVYRMPSVRNVMPKEGHNCGRFLLLFEDDDVEDPSDPVLDDTVLSADVSSLHSLAGVTMPRSLRLSGMIASAVVDVLIDGGSTHNFIHPSVVEKSKLPIMEVPAFWVYVGNGASLTWFSGSSGCNSWVRLLTIMPISLWVFLGKEAWPLDLPADIRRVLQTYGSIFSQPTGLPPRRLCDHRIFLQPGLKVTPFQVVYGRPPPELVPYTRGASRVQAVDDILAERDALLRRLRADLQAAQHRMKMLADRKRREVEFAVGDLVLLKLQPYRQTSVARRVSQKLSMRFFGPFEVLERIGPVAYRLKLPETCRIHPVFHVSLLRPIKGTASSPPILPLPTDLVDGRLPSVPVQIHDTRRVLQNGVPEEQYLVRWSDGTLEDATWEPAAAIRRDFPNLPQGGF</sequence>
<proteinExistence type="predicted"/>
<organism evidence="3 4">
    <name type="scientific">Cuscuta campestris</name>
    <dbReference type="NCBI Taxonomy" id="132261"/>
    <lineage>
        <taxon>Eukaryota</taxon>
        <taxon>Viridiplantae</taxon>
        <taxon>Streptophyta</taxon>
        <taxon>Embryophyta</taxon>
        <taxon>Tracheophyta</taxon>
        <taxon>Spermatophyta</taxon>
        <taxon>Magnoliopsida</taxon>
        <taxon>eudicotyledons</taxon>
        <taxon>Gunneridae</taxon>
        <taxon>Pentapetalae</taxon>
        <taxon>asterids</taxon>
        <taxon>lamiids</taxon>
        <taxon>Solanales</taxon>
        <taxon>Convolvulaceae</taxon>
        <taxon>Cuscuteae</taxon>
        <taxon>Cuscuta</taxon>
        <taxon>Cuscuta subgen. Grammica</taxon>
        <taxon>Cuscuta sect. Cleistogrammica</taxon>
    </lineage>
</organism>
<evidence type="ECO:0000313" key="4">
    <source>
        <dbReference type="Proteomes" id="UP000595140"/>
    </source>
</evidence>
<accession>A0A484MJF7</accession>
<dbReference type="SUPFAM" id="SSF54160">
    <property type="entry name" value="Chromo domain-like"/>
    <property type="match status" value="1"/>
</dbReference>
<dbReference type="Proteomes" id="UP000595140">
    <property type="component" value="Unassembled WGS sequence"/>
</dbReference>
<dbReference type="CDD" id="cd00303">
    <property type="entry name" value="retropepsin_like"/>
    <property type="match status" value="1"/>
</dbReference>
<keyword evidence="1" id="KW-0175">Coiled coil</keyword>
<dbReference type="Gene3D" id="2.40.50.40">
    <property type="match status" value="1"/>
</dbReference>
<evidence type="ECO:0000313" key="3">
    <source>
        <dbReference type="EMBL" id="VFQ88166.1"/>
    </source>
</evidence>
<evidence type="ECO:0000259" key="2">
    <source>
        <dbReference type="Pfam" id="PF24626"/>
    </source>
</evidence>
<evidence type="ECO:0000256" key="1">
    <source>
        <dbReference type="SAM" id="Coils"/>
    </source>
</evidence>
<dbReference type="CDD" id="cd00024">
    <property type="entry name" value="CD_CSD"/>
    <property type="match status" value="1"/>
</dbReference>
<feature type="coiled-coil region" evidence="1">
    <location>
        <begin position="443"/>
        <end position="470"/>
    </location>
</feature>